<keyword evidence="9 10" id="KW-0807">Transducer</keyword>
<protein>
    <recommendedName>
        <fullName evidence="10">Odorant receptor</fullName>
    </recommendedName>
</protein>
<dbReference type="GO" id="GO:0004984">
    <property type="term" value="F:olfactory receptor activity"/>
    <property type="evidence" value="ECO:0007669"/>
    <property type="project" value="InterPro"/>
</dbReference>
<keyword evidence="6 10" id="KW-1133">Transmembrane helix</keyword>
<evidence type="ECO:0000256" key="8">
    <source>
        <dbReference type="ARBA" id="ARBA00023170"/>
    </source>
</evidence>
<proteinExistence type="inferred from homology"/>
<dbReference type="GO" id="GO:0005549">
    <property type="term" value="F:odorant binding"/>
    <property type="evidence" value="ECO:0007669"/>
    <property type="project" value="InterPro"/>
</dbReference>
<gene>
    <name evidence="11" type="primary">Dvir\GJ19982</name>
    <name evidence="11" type="ORF">Dvir_GJ19982</name>
</gene>
<dbReference type="GO" id="GO:0005886">
    <property type="term" value="C:plasma membrane"/>
    <property type="evidence" value="ECO:0007669"/>
    <property type="project" value="UniProtKB-SubCell"/>
</dbReference>
<keyword evidence="7 10" id="KW-0472">Membrane</keyword>
<feature type="transmembrane region" description="Helical" evidence="10">
    <location>
        <begin position="88"/>
        <end position="106"/>
    </location>
</feature>
<evidence type="ECO:0000313" key="11">
    <source>
        <dbReference type="EMBL" id="EDW62023.2"/>
    </source>
</evidence>
<evidence type="ECO:0000256" key="9">
    <source>
        <dbReference type="ARBA" id="ARBA00023224"/>
    </source>
</evidence>
<evidence type="ECO:0000256" key="6">
    <source>
        <dbReference type="ARBA" id="ARBA00022989"/>
    </source>
</evidence>
<dbReference type="HOGENOM" id="CLU_033399_8_0_1"/>
<feature type="transmembrane region" description="Helical" evidence="10">
    <location>
        <begin position="264"/>
        <end position="290"/>
    </location>
</feature>
<dbReference type="OrthoDB" id="6604226at2759"/>
<dbReference type="EMBL" id="CH940648">
    <property type="protein sequence ID" value="EDW62023.2"/>
    <property type="molecule type" value="Genomic_DNA"/>
</dbReference>
<feature type="transmembrane region" description="Helical" evidence="10">
    <location>
        <begin position="296"/>
        <end position="321"/>
    </location>
</feature>
<evidence type="ECO:0000256" key="3">
    <source>
        <dbReference type="ARBA" id="ARBA00022606"/>
    </source>
</evidence>
<evidence type="ECO:0000256" key="10">
    <source>
        <dbReference type="RuleBase" id="RU351113"/>
    </source>
</evidence>
<dbReference type="InParanoid" id="B4LMC8"/>
<accession>B4LMC8</accession>
<keyword evidence="12" id="KW-1185">Reference proteome</keyword>
<dbReference type="InterPro" id="IPR004117">
    <property type="entry name" value="7tm6_olfct_rcpt"/>
</dbReference>
<keyword evidence="2" id="KW-1003">Cell membrane</keyword>
<keyword evidence="8 10" id="KW-0675">Receptor</keyword>
<evidence type="ECO:0000313" key="12">
    <source>
        <dbReference type="Proteomes" id="UP000008792"/>
    </source>
</evidence>
<name>B4LMC8_DROVI</name>
<feature type="transmembrane region" description="Helical" evidence="10">
    <location>
        <begin position="45"/>
        <end position="68"/>
    </location>
</feature>
<keyword evidence="4 10" id="KW-0812">Transmembrane</keyword>
<sequence>MAPTFKLIKPAPLTERIASRDGCIYMYRGMWVIGWLPPKAGKGRYVYLIWTFVTYFFGVFYLPVAFVISYVREFSNFEPGEFFTSLQLAVNVYGASAKSLVTCSYLRRLSQTKILLDRLDERLLNDDDRKKIHAVVARCNYAFLIYTFIYCGFAGSTFLSMVLSGTSPWAIYIPFLDWRDGPLSLWVALEYFTMSFAVLQAQLSDTYPLMFTLIFRAHLEVLKDHIRKLRMNPTRTERENYEDLIDCIMDHKLVLRCCNQLRPIIYGTIFVQFLLIGLVLGLTLINLFFFSNFWQGFGSVLFVLTILLETFPFCYTCNLLIDDSEDLANTIFQSNWIDAEPRYKTTMINFMHHVQQPIIFIAGGIFPISMNSNISVAKFAFSIITIVRQMNLADQFQ</sequence>
<keyword evidence="5 10" id="KW-0552">Olfaction</keyword>
<feature type="transmembrane region" description="Helical" evidence="10">
    <location>
        <begin position="139"/>
        <end position="163"/>
    </location>
</feature>
<evidence type="ECO:0000256" key="4">
    <source>
        <dbReference type="ARBA" id="ARBA00022692"/>
    </source>
</evidence>
<dbReference type="AlphaFoldDB" id="B4LMC8"/>
<dbReference type="PANTHER" id="PTHR21137">
    <property type="entry name" value="ODORANT RECEPTOR"/>
    <property type="match status" value="1"/>
</dbReference>
<keyword evidence="3 10" id="KW-0716">Sensory transduction</keyword>
<dbReference type="GO" id="GO:0007165">
    <property type="term" value="P:signal transduction"/>
    <property type="evidence" value="ECO:0007669"/>
    <property type="project" value="UniProtKB-KW"/>
</dbReference>
<dbReference type="KEGG" id="dvi:6627049"/>
<evidence type="ECO:0000256" key="2">
    <source>
        <dbReference type="ARBA" id="ARBA00022475"/>
    </source>
</evidence>
<reference evidence="11 12" key="1">
    <citation type="journal article" date="2007" name="Nature">
        <title>Evolution of genes and genomes on the Drosophila phylogeny.</title>
        <authorList>
            <consortium name="Drosophila 12 Genomes Consortium"/>
            <person name="Clark A.G."/>
            <person name="Eisen M.B."/>
            <person name="Smith D.R."/>
            <person name="Bergman C.M."/>
            <person name="Oliver B."/>
            <person name="Markow T.A."/>
            <person name="Kaufman T.C."/>
            <person name="Kellis M."/>
            <person name="Gelbart W."/>
            <person name="Iyer V.N."/>
            <person name="Pollard D.A."/>
            <person name="Sackton T.B."/>
            <person name="Larracuente A.M."/>
            <person name="Singh N.D."/>
            <person name="Abad J.P."/>
            <person name="Abt D.N."/>
            <person name="Adryan B."/>
            <person name="Aguade M."/>
            <person name="Akashi H."/>
            <person name="Anderson W.W."/>
            <person name="Aquadro C.F."/>
            <person name="Ardell D.H."/>
            <person name="Arguello R."/>
            <person name="Artieri C.G."/>
            <person name="Barbash D.A."/>
            <person name="Barker D."/>
            <person name="Barsanti P."/>
            <person name="Batterham P."/>
            <person name="Batzoglou S."/>
            <person name="Begun D."/>
            <person name="Bhutkar A."/>
            <person name="Blanco E."/>
            <person name="Bosak S.A."/>
            <person name="Bradley R.K."/>
            <person name="Brand A.D."/>
            <person name="Brent M.R."/>
            <person name="Brooks A.N."/>
            <person name="Brown R.H."/>
            <person name="Butlin R.K."/>
            <person name="Caggese C."/>
            <person name="Calvi B.R."/>
            <person name="Bernardo de Carvalho A."/>
            <person name="Caspi A."/>
            <person name="Castrezana S."/>
            <person name="Celniker S.E."/>
            <person name="Chang J.L."/>
            <person name="Chapple C."/>
            <person name="Chatterji S."/>
            <person name="Chinwalla A."/>
            <person name="Civetta A."/>
            <person name="Clifton S.W."/>
            <person name="Comeron J.M."/>
            <person name="Costello J.C."/>
            <person name="Coyne J.A."/>
            <person name="Daub J."/>
            <person name="David R.G."/>
            <person name="Delcher A.L."/>
            <person name="Delehaunty K."/>
            <person name="Do C.B."/>
            <person name="Ebling H."/>
            <person name="Edwards K."/>
            <person name="Eickbush T."/>
            <person name="Evans J.D."/>
            <person name="Filipski A."/>
            <person name="Findeiss S."/>
            <person name="Freyhult E."/>
            <person name="Fulton L."/>
            <person name="Fulton R."/>
            <person name="Garcia A.C."/>
            <person name="Gardiner A."/>
            <person name="Garfield D.A."/>
            <person name="Garvin B.E."/>
            <person name="Gibson G."/>
            <person name="Gilbert D."/>
            <person name="Gnerre S."/>
            <person name="Godfrey J."/>
            <person name="Good R."/>
            <person name="Gotea V."/>
            <person name="Gravely B."/>
            <person name="Greenberg A.J."/>
            <person name="Griffiths-Jones S."/>
            <person name="Gross S."/>
            <person name="Guigo R."/>
            <person name="Gustafson E.A."/>
            <person name="Haerty W."/>
            <person name="Hahn M.W."/>
            <person name="Halligan D.L."/>
            <person name="Halpern A.L."/>
            <person name="Halter G.M."/>
            <person name="Han M.V."/>
            <person name="Heger A."/>
            <person name="Hillier L."/>
            <person name="Hinrichs A.S."/>
            <person name="Holmes I."/>
            <person name="Hoskins R.A."/>
            <person name="Hubisz M.J."/>
            <person name="Hultmark D."/>
            <person name="Huntley M.A."/>
            <person name="Jaffe D.B."/>
            <person name="Jagadeeshan S."/>
            <person name="Jeck W.R."/>
            <person name="Johnson J."/>
            <person name="Jones C.D."/>
            <person name="Jordan W.C."/>
            <person name="Karpen G.H."/>
            <person name="Kataoka E."/>
            <person name="Keightley P.D."/>
            <person name="Kheradpour P."/>
            <person name="Kirkness E.F."/>
            <person name="Koerich L.B."/>
            <person name="Kristiansen K."/>
            <person name="Kudrna D."/>
            <person name="Kulathinal R.J."/>
            <person name="Kumar S."/>
            <person name="Kwok R."/>
            <person name="Lander E."/>
            <person name="Langley C.H."/>
            <person name="Lapoint R."/>
            <person name="Lazzaro B.P."/>
            <person name="Lee S.J."/>
            <person name="Levesque L."/>
            <person name="Li R."/>
            <person name="Lin C.F."/>
            <person name="Lin M.F."/>
            <person name="Lindblad-Toh K."/>
            <person name="Llopart A."/>
            <person name="Long M."/>
            <person name="Low L."/>
            <person name="Lozovsky E."/>
            <person name="Lu J."/>
            <person name="Luo M."/>
            <person name="Machado C.A."/>
            <person name="Makalowski W."/>
            <person name="Marzo M."/>
            <person name="Matsuda M."/>
            <person name="Matzkin L."/>
            <person name="McAllister B."/>
            <person name="McBride C.S."/>
            <person name="McKernan B."/>
            <person name="McKernan K."/>
            <person name="Mendez-Lago M."/>
            <person name="Minx P."/>
            <person name="Mollenhauer M.U."/>
            <person name="Montooth K."/>
            <person name="Mount S.M."/>
            <person name="Mu X."/>
            <person name="Myers E."/>
            <person name="Negre B."/>
            <person name="Newfeld S."/>
            <person name="Nielsen R."/>
            <person name="Noor M.A."/>
            <person name="O'Grady P."/>
            <person name="Pachter L."/>
            <person name="Papaceit M."/>
            <person name="Parisi M.J."/>
            <person name="Parisi M."/>
            <person name="Parts L."/>
            <person name="Pedersen J.S."/>
            <person name="Pesole G."/>
            <person name="Phillippy A.M."/>
            <person name="Ponting C.P."/>
            <person name="Pop M."/>
            <person name="Porcelli D."/>
            <person name="Powell J.R."/>
            <person name="Prohaska S."/>
            <person name="Pruitt K."/>
            <person name="Puig M."/>
            <person name="Quesneville H."/>
            <person name="Ram K.R."/>
            <person name="Rand D."/>
            <person name="Rasmussen M.D."/>
            <person name="Reed L.K."/>
            <person name="Reenan R."/>
            <person name="Reily A."/>
            <person name="Remington K.A."/>
            <person name="Rieger T.T."/>
            <person name="Ritchie M.G."/>
            <person name="Robin C."/>
            <person name="Rogers Y.H."/>
            <person name="Rohde C."/>
            <person name="Rozas J."/>
            <person name="Rubenfield M.J."/>
            <person name="Ruiz A."/>
            <person name="Russo S."/>
            <person name="Salzberg S.L."/>
            <person name="Sanchez-Gracia A."/>
            <person name="Saranga D.J."/>
            <person name="Sato H."/>
            <person name="Schaeffer S.W."/>
            <person name="Schatz M.C."/>
            <person name="Schlenke T."/>
            <person name="Schwartz R."/>
            <person name="Segarra C."/>
            <person name="Singh R.S."/>
            <person name="Sirot L."/>
            <person name="Sirota M."/>
            <person name="Sisneros N.B."/>
            <person name="Smith C.D."/>
            <person name="Smith T.F."/>
            <person name="Spieth J."/>
            <person name="Stage D.E."/>
            <person name="Stark A."/>
            <person name="Stephan W."/>
            <person name="Strausberg R.L."/>
            <person name="Strempel S."/>
            <person name="Sturgill D."/>
            <person name="Sutton G."/>
            <person name="Sutton G.G."/>
            <person name="Tao W."/>
            <person name="Teichmann S."/>
            <person name="Tobari Y.N."/>
            <person name="Tomimura Y."/>
            <person name="Tsolas J.M."/>
            <person name="Valente V.L."/>
            <person name="Venter E."/>
            <person name="Venter J.C."/>
            <person name="Vicario S."/>
            <person name="Vieira F.G."/>
            <person name="Vilella A.J."/>
            <person name="Villasante A."/>
            <person name="Walenz B."/>
            <person name="Wang J."/>
            <person name="Wasserman M."/>
            <person name="Watts T."/>
            <person name="Wilson D."/>
            <person name="Wilson R.K."/>
            <person name="Wing R.A."/>
            <person name="Wolfner M.F."/>
            <person name="Wong A."/>
            <person name="Wong G.K."/>
            <person name="Wu C.I."/>
            <person name="Wu G."/>
            <person name="Yamamoto D."/>
            <person name="Yang H.P."/>
            <person name="Yang S.P."/>
            <person name="Yorke J.A."/>
            <person name="Yoshida K."/>
            <person name="Zdobnov E."/>
            <person name="Zhang P."/>
            <person name="Zhang Y."/>
            <person name="Zimin A.V."/>
            <person name="Baldwin J."/>
            <person name="Abdouelleil A."/>
            <person name="Abdulkadir J."/>
            <person name="Abebe A."/>
            <person name="Abera B."/>
            <person name="Abreu J."/>
            <person name="Acer S.C."/>
            <person name="Aftuck L."/>
            <person name="Alexander A."/>
            <person name="An P."/>
            <person name="Anderson E."/>
            <person name="Anderson S."/>
            <person name="Arachi H."/>
            <person name="Azer M."/>
            <person name="Bachantsang P."/>
            <person name="Barry A."/>
            <person name="Bayul T."/>
            <person name="Berlin A."/>
            <person name="Bessette D."/>
            <person name="Bloom T."/>
            <person name="Blye J."/>
            <person name="Boguslavskiy L."/>
            <person name="Bonnet C."/>
            <person name="Boukhgalter B."/>
            <person name="Bourzgui I."/>
            <person name="Brown A."/>
            <person name="Cahill P."/>
            <person name="Channer S."/>
            <person name="Cheshatsang Y."/>
            <person name="Chuda L."/>
            <person name="Citroen M."/>
            <person name="Collymore A."/>
            <person name="Cooke P."/>
            <person name="Costello M."/>
            <person name="D'Aco K."/>
            <person name="Daza R."/>
            <person name="De Haan G."/>
            <person name="DeGray S."/>
            <person name="DeMaso C."/>
            <person name="Dhargay N."/>
            <person name="Dooley K."/>
            <person name="Dooley E."/>
            <person name="Doricent M."/>
            <person name="Dorje P."/>
            <person name="Dorjee K."/>
            <person name="Dupes A."/>
            <person name="Elong R."/>
            <person name="Falk J."/>
            <person name="Farina A."/>
            <person name="Faro S."/>
            <person name="Ferguson D."/>
            <person name="Fisher S."/>
            <person name="Foley C.D."/>
            <person name="Franke A."/>
            <person name="Friedrich D."/>
            <person name="Gadbois L."/>
            <person name="Gearin G."/>
            <person name="Gearin C.R."/>
            <person name="Giannoukos G."/>
            <person name="Goode T."/>
            <person name="Graham J."/>
            <person name="Grandbois E."/>
            <person name="Grewal S."/>
            <person name="Gyaltsen K."/>
            <person name="Hafez N."/>
            <person name="Hagos B."/>
            <person name="Hall J."/>
            <person name="Henson C."/>
            <person name="Hollinger A."/>
            <person name="Honan T."/>
            <person name="Huard M.D."/>
            <person name="Hughes L."/>
            <person name="Hurhula B."/>
            <person name="Husby M.E."/>
            <person name="Kamat A."/>
            <person name="Kanga B."/>
            <person name="Kashin S."/>
            <person name="Khazanovich D."/>
            <person name="Kisner P."/>
            <person name="Lance K."/>
            <person name="Lara M."/>
            <person name="Lee W."/>
            <person name="Lennon N."/>
            <person name="Letendre F."/>
            <person name="LeVine R."/>
            <person name="Lipovsky A."/>
            <person name="Liu X."/>
            <person name="Liu J."/>
            <person name="Liu S."/>
            <person name="Lokyitsang T."/>
            <person name="Lokyitsang Y."/>
            <person name="Lubonja R."/>
            <person name="Lui A."/>
            <person name="MacDonald P."/>
            <person name="Magnisalis V."/>
            <person name="Maru K."/>
            <person name="Matthews C."/>
            <person name="McCusker W."/>
            <person name="McDonough S."/>
            <person name="Mehta T."/>
            <person name="Meldrim J."/>
            <person name="Meneus L."/>
            <person name="Mihai O."/>
            <person name="Mihalev A."/>
            <person name="Mihova T."/>
            <person name="Mittelman R."/>
            <person name="Mlenga V."/>
            <person name="Montmayeur A."/>
            <person name="Mulrain L."/>
            <person name="Navidi A."/>
            <person name="Naylor J."/>
            <person name="Negash T."/>
            <person name="Nguyen T."/>
            <person name="Nguyen N."/>
            <person name="Nicol R."/>
            <person name="Norbu C."/>
            <person name="Norbu N."/>
            <person name="Novod N."/>
            <person name="O'Neill B."/>
            <person name="Osman S."/>
            <person name="Markiewicz E."/>
            <person name="Oyono O.L."/>
            <person name="Patti C."/>
            <person name="Phunkhang P."/>
            <person name="Pierre F."/>
            <person name="Priest M."/>
            <person name="Raghuraman S."/>
            <person name="Rege F."/>
            <person name="Reyes R."/>
            <person name="Rise C."/>
            <person name="Rogov P."/>
            <person name="Ross K."/>
            <person name="Ryan E."/>
            <person name="Settipalli S."/>
            <person name="Shea T."/>
            <person name="Sherpa N."/>
            <person name="Shi L."/>
            <person name="Shih D."/>
            <person name="Sparrow T."/>
            <person name="Spaulding J."/>
            <person name="Stalker J."/>
            <person name="Stange-Thomann N."/>
            <person name="Stavropoulos S."/>
            <person name="Stone C."/>
            <person name="Strader C."/>
            <person name="Tesfaye S."/>
            <person name="Thomson T."/>
            <person name="Thoulutsang Y."/>
            <person name="Thoulutsang D."/>
            <person name="Topham K."/>
            <person name="Topping I."/>
            <person name="Tsamla T."/>
            <person name="Vassiliev H."/>
            <person name="Vo A."/>
            <person name="Wangchuk T."/>
            <person name="Wangdi T."/>
            <person name="Weiand M."/>
            <person name="Wilkinson J."/>
            <person name="Wilson A."/>
            <person name="Yadav S."/>
            <person name="Young G."/>
            <person name="Yu Q."/>
            <person name="Zembek L."/>
            <person name="Zhong D."/>
            <person name="Zimmer A."/>
            <person name="Zwirko Z."/>
            <person name="Jaffe D.B."/>
            <person name="Alvarez P."/>
            <person name="Brockman W."/>
            <person name="Butler J."/>
            <person name="Chin C."/>
            <person name="Gnerre S."/>
            <person name="Grabherr M."/>
            <person name="Kleber M."/>
            <person name="Mauceli E."/>
            <person name="MacCallum I."/>
        </authorList>
    </citation>
    <scope>NUCLEOTIDE SEQUENCE [LARGE SCALE GENOMIC DNA]</scope>
    <source>
        <strain evidence="12">Tucson 15010-1051.87</strain>
    </source>
</reference>
<comment type="similarity">
    <text evidence="10">Belongs to the insect chemoreceptor superfamily. Heteromeric odorant receptor channel (TC 1.A.69) family.</text>
</comment>
<evidence type="ECO:0000256" key="5">
    <source>
        <dbReference type="ARBA" id="ARBA00022725"/>
    </source>
</evidence>
<comment type="caution">
    <text evidence="10">Lacks conserved residue(s) required for the propagation of feature annotation.</text>
</comment>
<evidence type="ECO:0000256" key="7">
    <source>
        <dbReference type="ARBA" id="ARBA00023136"/>
    </source>
</evidence>
<dbReference type="eggNOG" id="ENOG502T9IX">
    <property type="taxonomic scope" value="Eukaryota"/>
</dbReference>
<dbReference type="FunCoup" id="B4LMC8">
    <property type="interactions" value="22"/>
</dbReference>
<comment type="subcellular location">
    <subcellularLocation>
        <location evidence="1 10">Cell membrane</location>
        <topology evidence="1 10">Multi-pass membrane protein</topology>
    </subcellularLocation>
</comment>
<dbReference type="Proteomes" id="UP000008792">
    <property type="component" value="Unassembled WGS sequence"/>
</dbReference>
<dbReference type="Pfam" id="PF02949">
    <property type="entry name" value="7tm_6"/>
    <property type="match status" value="1"/>
</dbReference>
<evidence type="ECO:0000256" key="1">
    <source>
        <dbReference type="ARBA" id="ARBA00004651"/>
    </source>
</evidence>
<dbReference type="PANTHER" id="PTHR21137:SF35">
    <property type="entry name" value="ODORANT RECEPTOR 19A-RELATED"/>
    <property type="match status" value="1"/>
</dbReference>
<organism evidence="11 12">
    <name type="scientific">Drosophila virilis</name>
    <name type="common">Fruit fly</name>
    <dbReference type="NCBI Taxonomy" id="7244"/>
    <lineage>
        <taxon>Eukaryota</taxon>
        <taxon>Metazoa</taxon>
        <taxon>Ecdysozoa</taxon>
        <taxon>Arthropoda</taxon>
        <taxon>Hexapoda</taxon>
        <taxon>Insecta</taxon>
        <taxon>Pterygota</taxon>
        <taxon>Neoptera</taxon>
        <taxon>Endopterygota</taxon>
        <taxon>Diptera</taxon>
        <taxon>Brachycera</taxon>
        <taxon>Muscomorpha</taxon>
        <taxon>Ephydroidea</taxon>
        <taxon>Drosophilidae</taxon>
        <taxon>Drosophila</taxon>
    </lineage>
</organism>